<dbReference type="EMBL" id="LR899773">
    <property type="protein sequence ID" value="CAD7242375.1"/>
    <property type="molecule type" value="Genomic_DNA"/>
</dbReference>
<sequence length="175" mass="19204">MPFQCGVGGGLGPGDPLREGHGRDLPGGVRVRVRARVLDRPHPRPVGALPRRPQHRHHARRHQAVPGHRPPHLSSRARVREGPDGVVLRLLLPDGVLHAPRLLPAPPRAQGRSDEETEPPPSALLSRLILTGFHSVCAGFASKFIREALDFKSSMANNRLIRADIAMKIFLHFKG</sequence>
<keyword evidence="3" id="KW-1185">Reference proteome</keyword>
<proteinExistence type="predicted"/>
<gene>
    <name evidence="2" type="ORF">DSTB1V02_LOCUS2341</name>
</gene>
<accession>A0A7R8X7C3</accession>
<dbReference type="Proteomes" id="UP000677054">
    <property type="component" value="Unassembled WGS sequence"/>
</dbReference>
<dbReference type="EMBL" id="CAJPEV010000256">
    <property type="protein sequence ID" value="CAG0883070.1"/>
    <property type="molecule type" value="Genomic_DNA"/>
</dbReference>
<name>A0A7R8X7C3_9CRUS</name>
<reference evidence="2" key="1">
    <citation type="submission" date="2020-11" db="EMBL/GenBank/DDBJ databases">
        <authorList>
            <person name="Tran Van P."/>
        </authorList>
    </citation>
    <scope>NUCLEOTIDE SEQUENCE</scope>
</reference>
<evidence type="ECO:0000313" key="3">
    <source>
        <dbReference type="Proteomes" id="UP000677054"/>
    </source>
</evidence>
<protein>
    <submittedName>
        <fullName evidence="2">Uncharacterized protein</fullName>
    </submittedName>
</protein>
<feature type="region of interest" description="Disordered" evidence="1">
    <location>
        <begin position="1"/>
        <end position="79"/>
    </location>
</feature>
<evidence type="ECO:0000256" key="1">
    <source>
        <dbReference type="SAM" id="MobiDB-lite"/>
    </source>
</evidence>
<feature type="compositionally biased region" description="Gly residues" evidence="1">
    <location>
        <begin position="1"/>
        <end position="13"/>
    </location>
</feature>
<feature type="compositionally biased region" description="Basic residues" evidence="1">
    <location>
        <begin position="52"/>
        <end position="77"/>
    </location>
</feature>
<feature type="region of interest" description="Disordered" evidence="1">
    <location>
        <begin position="101"/>
        <end position="121"/>
    </location>
</feature>
<dbReference type="AlphaFoldDB" id="A0A7R8X7C3"/>
<organism evidence="2">
    <name type="scientific">Darwinula stevensoni</name>
    <dbReference type="NCBI Taxonomy" id="69355"/>
    <lineage>
        <taxon>Eukaryota</taxon>
        <taxon>Metazoa</taxon>
        <taxon>Ecdysozoa</taxon>
        <taxon>Arthropoda</taxon>
        <taxon>Crustacea</taxon>
        <taxon>Oligostraca</taxon>
        <taxon>Ostracoda</taxon>
        <taxon>Podocopa</taxon>
        <taxon>Podocopida</taxon>
        <taxon>Darwinulocopina</taxon>
        <taxon>Darwinuloidea</taxon>
        <taxon>Darwinulidae</taxon>
        <taxon>Darwinula</taxon>
    </lineage>
</organism>
<evidence type="ECO:0000313" key="2">
    <source>
        <dbReference type="EMBL" id="CAD7242375.1"/>
    </source>
</evidence>